<evidence type="ECO:0000256" key="17">
    <source>
        <dbReference type="RuleBase" id="RU000405"/>
    </source>
</evidence>
<dbReference type="Gene3D" id="3.30.70.1230">
    <property type="entry name" value="Nucleotide cyclase"/>
    <property type="match status" value="1"/>
</dbReference>
<evidence type="ECO:0000259" key="19">
    <source>
        <dbReference type="PROSITE" id="PS50125"/>
    </source>
</evidence>
<proteinExistence type="inferred from homology"/>
<dbReference type="InterPro" id="IPR029787">
    <property type="entry name" value="Nucleotide_cyclase"/>
</dbReference>
<keyword evidence="9" id="KW-0460">Magnesium</keyword>
<dbReference type="RefSeq" id="WP_054465359.1">
    <property type="nucleotide sequence ID" value="NZ_CP159837.1"/>
</dbReference>
<evidence type="ECO:0000256" key="10">
    <source>
        <dbReference type="ARBA" id="ARBA00022989"/>
    </source>
</evidence>
<evidence type="ECO:0000256" key="18">
    <source>
        <dbReference type="SAM" id="Phobius"/>
    </source>
</evidence>
<keyword evidence="20" id="KW-0808">Transferase</keyword>
<evidence type="ECO:0000256" key="5">
    <source>
        <dbReference type="ARBA" id="ARBA00022692"/>
    </source>
</evidence>
<reference evidence="20" key="1">
    <citation type="submission" date="2024-07" db="EMBL/GenBank/DDBJ databases">
        <authorList>
            <person name="Kim Y.J."/>
            <person name="Jeong J.Y."/>
        </authorList>
    </citation>
    <scope>NUCLEOTIDE SEQUENCE</scope>
    <source>
        <strain evidence="20">GIHE-MW2</strain>
    </source>
</reference>
<feature type="transmembrane region" description="Helical" evidence="18">
    <location>
        <begin position="167"/>
        <end position="187"/>
    </location>
</feature>
<evidence type="ECO:0000256" key="6">
    <source>
        <dbReference type="ARBA" id="ARBA00022723"/>
    </source>
</evidence>
<keyword evidence="10 18" id="KW-1133">Transmembrane helix</keyword>
<evidence type="ECO:0000256" key="12">
    <source>
        <dbReference type="ARBA" id="ARBA00023136"/>
    </source>
</evidence>
<comment type="catalytic activity">
    <reaction evidence="1">
        <text>ATP = 3',5'-cyclic AMP + diphosphate</text>
        <dbReference type="Rhea" id="RHEA:15389"/>
        <dbReference type="ChEBI" id="CHEBI:30616"/>
        <dbReference type="ChEBI" id="CHEBI:33019"/>
        <dbReference type="ChEBI" id="CHEBI:58165"/>
        <dbReference type="EC" id="4.6.1.1"/>
    </reaction>
</comment>
<dbReference type="InterPro" id="IPR018297">
    <property type="entry name" value="A/G_cyclase_CS"/>
</dbReference>
<feature type="domain" description="Guanylate cyclase" evidence="19">
    <location>
        <begin position="294"/>
        <end position="421"/>
    </location>
</feature>
<dbReference type="GO" id="GO:0005524">
    <property type="term" value="F:ATP binding"/>
    <property type="evidence" value="ECO:0007669"/>
    <property type="project" value="UniProtKB-KW"/>
</dbReference>
<dbReference type="GO" id="GO:0046872">
    <property type="term" value="F:metal ion binding"/>
    <property type="evidence" value="ECO:0007669"/>
    <property type="project" value="UniProtKB-KW"/>
</dbReference>
<evidence type="ECO:0000256" key="1">
    <source>
        <dbReference type="ARBA" id="ARBA00001593"/>
    </source>
</evidence>
<feature type="transmembrane region" description="Helical" evidence="18">
    <location>
        <begin position="20"/>
        <end position="37"/>
    </location>
</feature>
<evidence type="ECO:0000256" key="16">
    <source>
        <dbReference type="ARBA" id="ARBA00064436"/>
    </source>
</evidence>
<dbReference type="PROSITE" id="PS00452">
    <property type="entry name" value="GUANYLATE_CYCLASE_1"/>
    <property type="match status" value="1"/>
</dbReference>
<keyword evidence="20" id="KW-0548">Nucleotidyltransferase</keyword>
<evidence type="ECO:0000256" key="2">
    <source>
        <dbReference type="ARBA" id="ARBA00004370"/>
    </source>
</evidence>
<evidence type="ECO:0000256" key="8">
    <source>
        <dbReference type="ARBA" id="ARBA00022840"/>
    </source>
</evidence>
<dbReference type="FunFam" id="3.30.70.1230:FF:000033">
    <property type="entry name" value="Adenylate cyclase"/>
    <property type="match status" value="1"/>
</dbReference>
<keyword evidence="13 17" id="KW-0456">Lyase</keyword>
<evidence type="ECO:0000256" key="9">
    <source>
        <dbReference type="ARBA" id="ARBA00022842"/>
    </source>
</evidence>
<evidence type="ECO:0000256" key="7">
    <source>
        <dbReference type="ARBA" id="ARBA00022741"/>
    </source>
</evidence>
<dbReference type="InterPro" id="IPR001054">
    <property type="entry name" value="A/G_cyclase"/>
</dbReference>
<name>A0AAU8J822_9CYAN</name>
<dbReference type="SUPFAM" id="SSF55073">
    <property type="entry name" value="Nucleotide cyclase"/>
    <property type="match status" value="1"/>
</dbReference>
<dbReference type="EMBL" id="CP159837">
    <property type="protein sequence ID" value="XCM35283.1"/>
    <property type="molecule type" value="Genomic_DNA"/>
</dbReference>
<dbReference type="GO" id="GO:0016779">
    <property type="term" value="F:nucleotidyltransferase activity"/>
    <property type="evidence" value="ECO:0007669"/>
    <property type="project" value="UniProtKB-KW"/>
</dbReference>
<keyword evidence="8" id="KW-0067">ATP-binding</keyword>
<dbReference type="Pfam" id="PF00211">
    <property type="entry name" value="Guanylate_cyc"/>
    <property type="match status" value="1"/>
</dbReference>
<gene>
    <name evidence="20" type="ORF">ABWT76_003946</name>
</gene>
<evidence type="ECO:0000256" key="11">
    <source>
        <dbReference type="ARBA" id="ARBA00022998"/>
    </source>
</evidence>
<evidence type="ECO:0000256" key="14">
    <source>
        <dbReference type="ARBA" id="ARBA00032597"/>
    </source>
</evidence>
<dbReference type="PANTHER" id="PTHR11920:SF335">
    <property type="entry name" value="GUANYLATE CYCLASE"/>
    <property type="match status" value="1"/>
</dbReference>
<comment type="similarity">
    <text evidence="17">Belongs to the adenylyl cyclase class-4/guanylyl cyclase family.</text>
</comment>
<dbReference type="GO" id="GO:0006171">
    <property type="term" value="P:cAMP biosynthetic process"/>
    <property type="evidence" value="ECO:0007669"/>
    <property type="project" value="UniProtKB-KW"/>
</dbReference>
<dbReference type="AlphaFoldDB" id="A0AAU8J822"/>
<evidence type="ECO:0000256" key="3">
    <source>
        <dbReference type="ARBA" id="ARBA00012201"/>
    </source>
</evidence>
<evidence type="ECO:0000256" key="13">
    <source>
        <dbReference type="ARBA" id="ARBA00023239"/>
    </source>
</evidence>
<dbReference type="Gene3D" id="6.10.340.10">
    <property type="match status" value="1"/>
</dbReference>
<protein>
    <recommendedName>
        <fullName evidence="4">Adenylate cyclase</fullName>
        <ecNumber evidence="3">4.6.1.1</ecNumber>
    </recommendedName>
    <alternativeName>
        <fullName evidence="14">ATP pyrophosphate-lyase</fullName>
    </alternativeName>
    <alternativeName>
        <fullName evidence="15">Adenylyl cyclase</fullName>
    </alternativeName>
</protein>
<dbReference type="GO" id="GO:0005886">
    <property type="term" value="C:plasma membrane"/>
    <property type="evidence" value="ECO:0007669"/>
    <property type="project" value="UniProtKB-ARBA"/>
</dbReference>
<dbReference type="CDD" id="cd07302">
    <property type="entry name" value="CHD"/>
    <property type="match status" value="1"/>
</dbReference>
<comment type="subunit">
    <text evidence="16">Homodimer. Can also exist as monomer.</text>
</comment>
<keyword evidence="7" id="KW-0547">Nucleotide-binding</keyword>
<sequence length="469" mass="52783">MHDKKLSLFYLIKARLSKRIVFWVFLSLIAIEAIILIPSAQRREQELLEQLTEVSSAKVSWLIQTYPMISSQEFIVQLRRLKIETMFGKIIGGILYDSQGKTLHQFGEIPSLDWEQVMSDRLKLKPHDLDRYDLAWKLEHIPGNYILILRHDVSLIGIELWAYKARIAGLVVLISLVVTSTTMFVLGKTVIFPVLQLRDDILGAGEALSQDLPTPDFYSCSVQRTDELGEVMQAFKQMFERVHQEIAERKQAEEMLRGEQQKSETLLLNILPTAIAKKLKNGENHIADGFASVTILFADIVGFTQLSQQTSPADLVQLLNHIFSAFDRLSEKHQLEKIKTIGDAYMVVGGLPIPRPDHAEAIAAMALDMQDAIADFNAQNKSDLTMRIGINTGAAIAGVIGTKKFIYDLWGDAVNTASRMESHGIPGEIQVTESTYNLLKNKYSFQPRGKIHIKGKGKMTTYLLKKSDS</sequence>
<dbReference type="InterPro" id="IPR050401">
    <property type="entry name" value="Cyclic_nucleotide_synthase"/>
</dbReference>
<organism evidence="20">
    <name type="scientific">Planktothricoides raciborskii GIHE-MW2</name>
    <dbReference type="NCBI Taxonomy" id="2792601"/>
    <lineage>
        <taxon>Bacteria</taxon>
        <taxon>Bacillati</taxon>
        <taxon>Cyanobacteriota</taxon>
        <taxon>Cyanophyceae</taxon>
        <taxon>Oscillatoriophycideae</taxon>
        <taxon>Oscillatoriales</taxon>
        <taxon>Oscillatoriaceae</taxon>
        <taxon>Planktothricoides</taxon>
    </lineage>
</organism>
<keyword evidence="11" id="KW-0115">cAMP biosynthesis</keyword>
<dbReference type="PROSITE" id="PS50125">
    <property type="entry name" value="GUANYLATE_CYCLASE_2"/>
    <property type="match status" value="1"/>
</dbReference>
<evidence type="ECO:0000256" key="15">
    <source>
        <dbReference type="ARBA" id="ARBA00032637"/>
    </source>
</evidence>
<dbReference type="GO" id="GO:0035556">
    <property type="term" value="P:intracellular signal transduction"/>
    <property type="evidence" value="ECO:0007669"/>
    <property type="project" value="InterPro"/>
</dbReference>
<keyword evidence="6" id="KW-0479">Metal-binding</keyword>
<dbReference type="EC" id="4.6.1.1" evidence="3"/>
<dbReference type="PANTHER" id="PTHR11920">
    <property type="entry name" value="GUANYLYL CYCLASE"/>
    <property type="match status" value="1"/>
</dbReference>
<comment type="subcellular location">
    <subcellularLocation>
        <location evidence="2">Membrane</location>
    </subcellularLocation>
</comment>
<dbReference type="GO" id="GO:0004016">
    <property type="term" value="F:adenylate cyclase activity"/>
    <property type="evidence" value="ECO:0007669"/>
    <property type="project" value="UniProtKB-EC"/>
</dbReference>
<evidence type="ECO:0000256" key="4">
    <source>
        <dbReference type="ARBA" id="ARBA00021420"/>
    </source>
</evidence>
<dbReference type="SMART" id="SM00044">
    <property type="entry name" value="CYCc"/>
    <property type="match status" value="1"/>
</dbReference>
<keyword evidence="5 18" id="KW-0812">Transmembrane</keyword>
<keyword evidence="12 18" id="KW-0472">Membrane</keyword>
<accession>A0AAU8J822</accession>
<evidence type="ECO:0000313" key="20">
    <source>
        <dbReference type="EMBL" id="XCM35283.1"/>
    </source>
</evidence>